<accession>A0ABT7WNC3</accession>
<dbReference type="Proteomes" id="UP001168524">
    <property type="component" value="Unassembled WGS sequence"/>
</dbReference>
<sequence length="595" mass="67738">MESELISNKNSNTLILLLHGYRGDSKRLISLKKAIKSKWQNAKFLSPDMPFSLWSTVNPNEIIIQLIKTLNEEIQKANKTETPIVNIIFIGHSFGALLARKLYVIASGETKQAPFEPAFKELGPRTKDGLLLPQPWATNVSRLILLAGMNRGWHITHHLGISKAALWMTGALFSHIARLFFGQILVISTIRQGAEFITQLRIQWVRMRQKYKRNINNSQLGGAITIQLLGSIDDIVAPEDNIDLVSGGDFIYLDVPYSGHTNIIDLDHPVLGIERQRIFLLALTGSIEELEKNAIIPADEQFGAPNENIQNMVFVIHGIRDVGYWTHKIARQIKYGAKRTNTLNEWTTETSSYGYFPMLPFLFSWYRRRKVEWLMDQYTEALARYPNASFSYVGHSNGTYLLAKALELYPCCTFDKVVFAGSVVRSSYDWQRFMDGKNPQVKAVLNFVATRDWVVAFFPKFFEFLKWQDLGSAGHDGFMITQHTPNIYQIAYIKGGHGAAIQEPVWDTISNFVLTGDIQPQQLEQISQRRNLLVELGGKFPPLAWIIIGGLIFYIWTRIQLLINWIFSDSASQQFSTGFALSAYILILWLILTRV</sequence>
<feature type="transmembrane region" description="Helical" evidence="1">
    <location>
        <begin position="543"/>
        <end position="563"/>
    </location>
</feature>
<keyword evidence="3" id="KW-1185">Reference proteome</keyword>
<comment type="caution">
    <text evidence="2">The sequence shown here is derived from an EMBL/GenBank/DDBJ whole genome shotgun (WGS) entry which is preliminary data.</text>
</comment>
<gene>
    <name evidence="2" type="ORF">QTA56_07960</name>
</gene>
<evidence type="ECO:0000313" key="3">
    <source>
        <dbReference type="Proteomes" id="UP001168524"/>
    </source>
</evidence>
<name>A0ABT7WNC3_9GAMM</name>
<dbReference type="SUPFAM" id="SSF53474">
    <property type="entry name" value="alpha/beta-Hydrolases"/>
    <property type="match status" value="2"/>
</dbReference>
<reference evidence="2" key="1">
    <citation type="submission" date="2023-06" db="EMBL/GenBank/DDBJ databases">
        <title>Two novel species of Acinetobacter isolated from motorbike repairing workshop in Vietnam.</title>
        <authorList>
            <person name="Le N.T.T."/>
        </authorList>
    </citation>
    <scope>NUCLEOTIDE SEQUENCE</scope>
    <source>
        <strain evidence="2">VNH17</strain>
    </source>
</reference>
<proteinExistence type="predicted"/>
<feature type="transmembrane region" description="Helical" evidence="1">
    <location>
        <begin position="575"/>
        <end position="592"/>
    </location>
</feature>
<keyword evidence="1" id="KW-0812">Transmembrane</keyword>
<keyword evidence="1" id="KW-1133">Transmembrane helix</keyword>
<dbReference type="InterPro" id="IPR029058">
    <property type="entry name" value="AB_hydrolase_fold"/>
</dbReference>
<keyword evidence="1" id="KW-0472">Membrane</keyword>
<dbReference type="RefSeq" id="WP_267980393.1">
    <property type="nucleotide sequence ID" value="NZ_JAPQKF010000002.1"/>
</dbReference>
<organism evidence="2 3">
    <name type="scientific">Acinetobacter thutiue</name>
    <dbReference type="NCBI Taxonomy" id="2998078"/>
    <lineage>
        <taxon>Bacteria</taxon>
        <taxon>Pseudomonadati</taxon>
        <taxon>Pseudomonadota</taxon>
        <taxon>Gammaproteobacteria</taxon>
        <taxon>Moraxellales</taxon>
        <taxon>Moraxellaceae</taxon>
        <taxon>Acinetobacter</taxon>
    </lineage>
</organism>
<dbReference type="EMBL" id="JAUDZE010000002">
    <property type="protein sequence ID" value="MDN0014169.1"/>
    <property type="molecule type" value="Genomic_DNA"/>
</dbReference>
<evidence type="ECO:0008006" key="4">
    <source>
        <dbReference type="Google" id="ProtNLM"/>
    </source>
</evidence>
<protein>
    <recommendedName>
        <fullName evidence="4">Alpha/beta hydrolase</fullName>
    </recommendedName>
</protein>
<evidence type="ECO:0000256" key="1">
    <source>
        <dbReference type="SAM" id="Phobius"/>
    </source>
</evidence>
<evidence type="ECO:0000313" key="2">
    <source>
        <dbReference type="EMBL" id="MDN0014169.1"/>
    </source>
</evidence>
<dbReference type="Gene3D" id="3.40.50.1820">
    <property type="entry name" value="alpha/beta hydrolase"/>
    <property type="match status" value="1"/>
</dbReference>